<reference evidence="1 2" key="1">
    <citation type="journal article" date="2017" name="Nat. Commun.">
        <title>Genome assembly with in vitro proximity ligation data and whole-genome triplication in lettuce.</title>
        <authorList>
            <person name="Reyes-Chin-Wo S."/>
            <person name="Wang Z."/>
            <person name="Yang X."/>
            <person name="Kozik A."/>
            <person name="Arikit S."/>
            <person name="Song C."/>
            <person name="Xia L."/>
            <person name="Froenicke L."/>
            <person name="Lavelle D.O."/>
            <person name="Truco M.J."/>
            <person name="Xia R."/>
            <person name="Zhu S."/>
            <person name="Xu C."/>
            <person name="Xu H."/>
            <person name="Xu X."/>
            <person name="Cox K."/>
            <person name="Korf I."/>
            <person name="Meyers B.C."/>
            <person name="Michelmore R.W."/>
        </authorList>
    </citation>
    <scope>NUCLEOTIDE SEQUENCE [LARGE SCALE GENOMIC DNA]</scope>
    <source>
        <strain evidence="2">cv. Salinas</strain>
        <tissue evidence="1">Seedlings</tissue>
    </source>
</reference>
<evidence type="ECO:0008006" key="3">
    <source>
        <dbReference type="Google" id="ProtNLM"/>
    </source>
</evidence>
<comment type="caution">
    <text evidence="1">The sequence shown here is derived from an EMBL/GenBank/DDBJ whole genome shotgun (WGS) entry which is preliminary data.</text>
</comment>
<dbReference type="EMBL" id="NBSK02000004">
    <property type="protein sequence ID" value="KAJ0210358.1"/>
    <property type="molecule type" value="Genomic_DNA"/>
</dbReference>
<proteinExistence type="predicted"/>
<name>A0A9R1VQU7_LACSA</name>
<dbReference type="Proteomes" id="UP000235145">
    <property type="component" value="Unassembled WGS sequence"/>
</dbReference>
<evidence type="ECO:0000313" key="1">
    <source>
        <dbReference type="EMBL" id="KAJ0210358.1"/>
    </source>
</evidence>
<keyword evidence="2" id="KW-1185">Reference proteome</keyword>
<dbReference type="PANTHER" id="PTHR47718:SF12">
    <property type="entry name" value="PROTEIN FAR1-RELATED SEQUENCE"/>
    <property type="match status" value="1"/>
</dbReference>
<dbReference type="PANTHER" id="PTHR47718">
    <property type="entry name" value="OS01G0519700 PROTEIN"/>
    <property type="match status" value="1"/>
</dbReference>
<protein>
    <recommendedName>
        <fullName evidence="3">SWIM-type domain-containing protein</fullName>
    </recommendedName>
</protein>
<organism evidence="1 2">
    <name type="scientific">Lactuca sativa</name>
    <name type="common">Garden lettuce</name>
    <dbReference type="NCBI Taxonomy" id="4236"/>
    <lineage>
        <taxon>Eukaryota</taxon>
        <taxon>Viridiplantae</taxon>
        <taxon>Streptophyta</taxon>
        <taxon>Embryophyta</taxon>
        <taxon>Tracheophyta</taxon>
        <taxon>Spermatophyta</taxon>
        <taxon>Magnoliopsida</taxon>
        <taxon>eudicotyledons</taxon>
        <taxon>Gunneridae</taxon>
        <taxon>Pentapetalae</taxon>
        <taxon>asterids</taxon>
        <taxon>campanulids</taxon>
        <taxon>Asterales</taxon>
        <taxon>Asteraceae</taxon>
        <taxon>Cichorioideae</taxon>
        <taxon>Cichorieae</taxon>
        <taxon>Lactucinae</taxon>
        <taxon>Lactuca</taxon>
    </lineage>
</organism>
<sequence length="223" mass="26401">MKITLLIIDKVKEFSLMSNKRLYICPITSNILKKWLRSMHSIRRSWIFTFFKNVPMSSLMETTSLLRIQNWSFQKHTLTGSTLVNFLIIFESYPSMVTCLPYEAHIAEVYTQYVFYEVQLKTVQSQKSCFQTSVNSKSVDTFLILEKHKPINTVQQVNLDEGNNVEEYHYDMILNDSKCTYVGILCRHIFCVFQFFSYNKIPDIYVWKNWCRDVIHAKLLRGV</sequence>
<evidence type="ECO:0000313" key="2">
    <source>
        <dbReference type="Proteomes" id="UP000235145"/>
    </source>
</evidence>
<accession>A0A9R1VQU7</accession>
<gene>
    <name evidence="1" type="ORF">LSAT_V11C400190320</name>
</gene>
<dbReference type="AlphaFoldDB" id="A0A9R1VQU7"/>